<dbReference type="Proteomes" id="UP000184604">
    <property type="component" value="Chromosome"/>
</dbReference>
<sequence>MGCHCREISIIESDLGVIRNAISRLGNMVISSGEISKNTFKYAENLNNNIDMTNKQNVVFTLEDLNKDEPSGISIGEKDCTDYKIQLENKLEILKMEDRYYHEHDD</sequence>
<gene>
    <name evidence="1" type="ORF">BS101_02495</name>
</gene>
<dbReference type="AlphaFoldDB" id="A0A1L5F3Z0"/>
<name>A0A1L5F3Z0_CLOKL</name>
<reference evidence="1 2" key="1">
    <citation type="submission" date="2016-12" db="EMBL/GenBank/DDBJ databases">
        <title>Complete genome sequence of Clostridium kluyveri JZZ isolated from the pit mud of a Chinese flavor liquor-making factory.</title>
        <authorList>
            <person name="Wang Y."/>
        </authorList>
    </citation>
    <scope>NUCLEOTIDE SEQUENCE [LARGE SCALE GENOMIC DNA]</scope>
    <source>
        <strain evidence="1 2">JZZ</strain>
    </source>
</reference>
<dbReference type="RefSeq" id="WP_073537385.1">
    <property type="nucleotide sequence ID" value="NZ_CP018335.1"/>
</dbReference>
<organism evidence="1 2">
    <name type="scientific">Clostridium kluyveri</name>
    <dbReference type="NCBI Taxonomy" id="1534"/>
    <lineage>
        <taxon>Bacteria</taxon>
        <taxon>Bacillati</taxon>
        <taxon>Bacillota</taxon>
        <taxon>Clostridia</taxon>
        <taxon>Eubacteriales</taxon>
        <taxon>Clostridiaceae</taxon>
        <taxon>Clostridium</taxon>
    </lineage>
</organism>
<evidence type="ECO:0000313" key="1">
    <source>
        <dbReference type="EMBL" id="APM37697.1"/>
    </source>
</evidence>
<dbReference type="EMBL" id="CP018335">
    <property type="protein sequence ID" value="APM37697.1"/>
    <property type="molecule type" value="Genomic_DNA"/>
</dbReference>
<proteinExistence type="predicted"/>
<accession>A0A1L5F3Z0</accession>
<evidence type="ECO:0000313" key="2">
    <source>
        <dbReference type="Proteomes" id="UP000184604"/>
    </source>
</evidence>
<protein>
    <submittedName>
        <fullName evidence="1">Uncharacterized protein</fullName>
    </submittedName>
</protein>